<feature type="non-terminal residue" evidence="2">
    <location>
        <position position="1"/>
    </location>
</feature>
<dbReference type="AlphaFoldDB" id="A0A8T8HXW5"/>
<dbReference type="Proteomes" id="UP000671828">
    <property type="component" value="Chromosome"/>
</dbReference>
<proteinExistence type="predicted"/>
<feature type="compositionally biased region" description="Low complexity" evidence="1">
    <location>
        <begin position="67"/>
        <end position="77"/>
    </location>
</feature>
<protein>
    <submittedName>
        <fullName evidence="2">Uncharacterized protein</fullName>
    </submittedName>
</protein>
<evidence type="ECO:0000313" key="3">
    <source>
        <dbReference type="Proteomes" id="UP000671828"/>
    </source>
</evidence>
<sequence length="77" mass="7494">LTTTARKGEPGAAAGPPGPGRLVLVTNGVHHVLDAHAIARIARSVADPGARGGRRGPRRGSTGGGADNAAGGVADLR</sequence>
<reference evidence="2" key="1">
    <citation type="submission" date="2021-04" db="EMBL/GenBank/DDBJ databases">
        <title>Saccharothrix algeriensis WGS.</title>
        <authorList>
            <person name="Stuskova K."/>
            <person name="Hakalova E."/>
            <person name="Tebbal A.B."/>
            <person name="Eichmeier A."/>
        </authorList>
    </citation>
    <scope>NUCLEOTIDE SEQUENCE</scope>
    <source>
        <strain evidence="2">NRRL B-24137</strain>
    </source>
</reference>
<organism evidence="2 3">
    <name type="scientific">Saccharothrix algeriensis</name>
    <dbReference type="NCBI Taxonomy" id="173560"/>
    <lineage>
        <taxon>Bacteria</taxon>
        <taxon>Bacillati</taxon>
        <taxon>Actinomycetota</taxon>
        <taxon>Actinomycetes</taxon>
        <taxon>Pseudonocardiales</taxon>
        <taxon>Pseudonocardiaceae</taxon>
        <taxon>Saccharothrix</taxon>
    </lineage>
</organism>
<feature type="region of interest" description="Disordered" evidence="1">
    <location>
        <begin position="44"/>
        <end position="77"/>
    </location>
</feature>
<name>A0A8T8HXW5_9PSEU</name>
<dbReference type="EMBL" id="CP072788">
    <property type="protein sequence ID" value="QTR03453.1"/>
    <property type="molecule type" value="Genomic_DNA"/>
</dbReference>
<evidence type="ECO:0000256" key="1">
    <source>
        <dbReference type="SAM" id="MobiDB-lite"/>
    </source>
</evidence>
<evidence type="ECO:0000313" key="2">
    <source>
        <dbReference type="EMBL" id="QTR03453.1"/>
    </source>
</evidence>
<accession>A0A8T8HXW5</accession>
<feature type="region of interest" description="Disordered" evidence="1">
    <location>
        <begin position="1"/>
        <end position="20"/>
    </location>
</feature>
<gene>
    <name evidence="2" type="ORF">J7S33_31925</name>
</gene>